<sequence length="207" mass="23405">MVYVRNRWVPATTEAINNFLNLPNNLPNIHNLISTLKEQDYNVIKDHLCKPNTEWNHGRNPHTVPRIHLLPEAKLWNTFVKRNVMPTSHNQTVDRTRQVLINAIIIGTPFNIGQIILEKLNEACKTNQAILAFPCLITALCSAADVPTRLNDKYTPFRTIWTRKEYMKKMVVMDAIPIQVAMPTPPASEQAEPSVPAEAQPSLAATP</sequence>
<dbReference type="InterPro" id="IPR046796">
    <property type="entry name" value="Transposase_32_dom"/>
</dbReference>
<comment type="caution">
    <text evidence="3">The sequence shown here is derived from an EMBL/GenBank/DDBJ whole genome shotgun (WGS) entry which is preliminary data.</text>
</comment>
<evidence type="ECO:0000259" key="2">
    <source>
        <dbReference type="Pfam" id="PF20167"/>
    </source>
</evidence>
<dbReference type="Pfam" id="PF20167">
    <property type="entry name" value="Transposase_32"/>
    <property type="match status" value="1"/>
</dbReference>
<keyword evidence="4" id="KW-1185">Reference proteome</keyword>
<dbReference type="Proteomes" id="UP001472677">
    <property type="component" value="Unassembled WGS sequence"/>
</dbReference>
<feature type="domain" description="Putative plant transposon protein" evidence="2">
    <location>
        <begin position="2"/>
        <end position="147"/>
    </location>
</feature>
<protein>
    <recommendedName>
        <fullName evidence="2">Putative plant transposon protein domain-containing protein</fullName>
    </recommendedName>
</protein>
<accession>A0ABR2D0D6</accession>
<proteinExistence type="predicted"/>
<evidence type="ECO:0000313" key="4">
    <source>
        <dbReference type="Proteomes" id="UP001472677"/>
    </source>
</evidence>
<evidence type="ECO:0000256" key="1">
    <source>
        <dbReference type="SAM" id="MobiDB-lite"/>
    </source>
</evidence>
<feature type="region of interest" description="Disordered" evidence="1">
    <location>
        <begin position="184"/>
        <end position="207"/>
    </location>
</feature>
<reference evidence="3 4" key="1">
    <citation type="journal article" date="2024" name="G3 (Bethesda)">
        <title>Genome assembly of Hibiscus sabdariffa L. provides insights into metabolisms of medicinal natural products.</title>
        <authorList>
            <person name="Kim T."/>
        </authorList>
    </citation>
    <scope>NUCLEOTIDE SEQUENCE [LARGE SCALE GENOMIC DNA]</scope>
    <source>
        <strain evidence="3">TK-2024</strain>
        <tissue evidence="3">Old leaves</tissue>
    </source>
</reference>
<organism evidence="3 4">
    <name type="scientific">Hibiscus sabdariffa</name>
    <name type="common">roselle</name>
    <dbReference type="NCBI Taxonomy" id="183260"/>
    <lineage>
        <taxon>Eukaryota</taxon>
        <taxon>Viridiplantae</taxon>
        <taxon>Streptophyta</taxon>
        <taxon>Embryophyta</taxon>
        <taxon>Tracheophyta</taxon>
        <taxon>Spermatophyta</taxon>
        <taxon>Magnoliopsida</taxon>
        <taxon>eudicotyledons</taxon>
        <taxon>Gunneridae</taxon>
        <taxon>Pentapetalae</taxon>
        <taxon>rosids</taxon>
        <taxon>malvids</taxon>
        <taxon>Malvales</taxon>
        <taxon>Malvaceae</taxon>
        <taxon>Malvoideae</taxon>
        <taxon>Hibiscus</taxon>
    </lineage>
</organism>
<name>A0ABR2D0D6_9ROSI</name>
<evidence type="ECO:0000313" key="3">
    <source>
        <dbReference type="EMBL" id="KAK8525328.1"/>
    </source>
</evidence>
<gene>
    <name evidence="3" type="ORF">V6N12_014023</name>
</gene>
<dbReference type="EMBL" id="JBBPBM010000040">
    <property type="protein sequence ID" value="KAK8525328.1"/>
    <property type="molecule type" value="Genomic_DNA"/>
</dbReference>